<feature type="transmembrane region" description="Helical" evidence="2">
    <location>
        <begin position="66"/>
        <end position="86"/>
    </location>
</feature>
<reference evidence="3" key="1">
    <citation type="submission" date="2021-05" db="EMBL/GenBank/DDBJ databases">
        <authorList>
            <person name="Tanabe Y."/>
        </authorList>
    </citation>
    <scope>NUCLEOTIDE SEQUENCE</scope>
    <source>
        <strain evidence="3">BOTRYCO-1</strain>
    </source>
</reference>
<feature type="transmembrane region" description="Helical" evidence="2">
    <location>
        <begin position="98"/>
        <end position="120"/>
    </location>
</feature>
<dbReference type="EMBL" id="BPFZ01000017">
    <property type="protein sequence ID" value="GIU68009.1"/>
    <property type="molecule type" value="Genomic_DNA"/>
</dbReference>
<keyword evidence="2" id="KW-0812">Transmembrane</keyword>
<gene>
    <name evidence="3" type="ORF">PsB1_2163</name>
</gene>
<feature type="region of interest" description="Disordered" evidence="1">
    <location>
        <begin position="573"/>
        <end position="597"/>
    </location>
</feature>
<keyword evidence="4" id="KW-1185">Reference proteome</keyword>
<keyword evidence="2" id="KW-0472">Membrane</keyword>
<accession>A0ABQ4PY50</accession>
<feature type="compositionally biased region" description="Basic and acidic residues" evidence="1">
    <location>
        <begin position="578"/>
        <end position="594"/>
    </location>
</feature>
<evidence type="ECO:0000313" key="3">
    <source>
        <dbReference type="EMBL" id="GIU68009.1"/>
    </source>
</evidence>
<evidence type="ECO:0000256" key="2">
    <source>
        <dbReference type="SAM" id="Phobius"/>
    </source>
</evidence>
<organism evidence="3 4">
    <name type="scientific">Candidatus Phycosocius spiralis</name>
    <dbReference type="NCBI Taxonomy" id="2815099"/>
    <lineage>
        <taxon>Bacteria</taxon>
        <taxon>Pseudomonadati</taxon>
        <taxon>Pseudomonadota</taxon>
        <taxon>Alphaproteobacteria</taxon>
        <taxon>Caulobacterales</taxon>
        <taxon>Caulobacterales incertae sedis</taxon>
        <taxon>Candidatus Phycosocius</taxon>
    </lineage>
</organism>
<name>A0ABQ4PY50_9PROT</name>
<keyword evidence="2" id="KW-1133">Transmembrane helix</keyword>
<dbReference type="RefSeq" id="WP_284361476.1">
    <property type="nucleotide sequence ID" value="NZ_BPFZ01000017.1"/>
</dbReference>
<feature type="transmembrane region" description="Helical" evidence="2">
    <location>
        <begin position="33"/>
        <end position="54"/>
    </location>
</feature>
<dbReference type="Proteomes" id="UP001161064">
    <property type="component" value="Unassembled WGS sequence"/>
</dbReference>
<evidence type="ECO:0008006" key="5">
    <source>
        <dbReference type="Google" id="ProtNLM"/>
    </source>
</evidence>
<sequence>MTKKYTTLQSASRSFWLQFLHGDNSDWGKKLVWLLKSGAVMLVWLEFLTLFAAWPGRVPHEELGPVWLNLLGIEFRAPWAGIAYVFTPDGRTGGWLWLMRLCGVILTLPGIGLALLYAGLLPRRPAKGDRFAYGGHLLDQAGSSGVIVGHAKGLPWQSVPDLVRLPPSTDILILGSGPEATGAFQAALKSFDGAILRFGKDRLFGELIDDREILRVAEGAIANFPLDPLRQVRTGVLAWGDVWAMLSPCGFNERQRVLATALLVHGLETLRPADRTFAGVMEKLPSPDQLYARLHGWLEATEILKPEAYDQVSGLLDYWAQTQEQVAEDLAMIPKRLWATQKGWSYYLGWAPLPTLANICEYGPRVLSIEMRAKNARDDFDPVSLPLMHAITQLRILFREALTSGNRPVLVALEPDMPDELSRMIKAVHADLKRSGVSFLVHARSTREIRAAFKLGLQEPMCSVFDTVIMTEPDYMSFIEVVDNRAISSEGVRHVRPGEILIAEAGRLPVRLHPADPSMVRMAAYTPTDKIQRPEPWSEAAVSYPLGACLPKQVVVKIPKQKVTKRQEIVPVPVSKDAPPDRPKFKPLVTKDDLTSGTARLKRALAKRTNGTSSSQPRLI</sequence>
<comment type="caution">
    <text evidence="3">The sequence shown here is derived from an EMBL/GenBank/DDBJ whole genome shotgun (WGS) entry which is preliminary data.</text>
</comment>
<protein>
    <recommendedName>
        <fullName evidence="5">TraD/TraG TraM recognition site domain-containing protein</fullName>
    </recommendedName>
</protein>
<proteinExistence type="predicted"/>
<reference evidence="3" key="2">
    <citation type="journal article" date="2023" name="ISME Commun">
        <title>Characterization of a bloom-associated alphaproteobacterial lineage, 'Candidatus Phycosocius': insights into freshwater algal-bacterial interactions.</title>
        <authorList>
            <person name="Tanabe Y."/>
            <person name="Yamaguchi H."/>
            <person name="Yoshida M."/>
            <person name="Kai A."/>
            <person name="Okazaki Y."/>
        </authorList>
    </citation>
    <scope>NUCLEOTIDE SEQUENCE</scope>
    <source>
        <strain evidence="3">BOTRYCO-1</strain>
    </source>
</reference>
<evidence type="ECO:0000256" key="1">
    <source>
        <dbReference type="SAM" id="MobiDB-lite"/>
    </source>
</evidence>
<evidence type="ECO:0000313" key="4">
    <source>
        <dbReference type="Proteomes" id="UP001161064"/>
    </source>
</evidence>